<proteinExistence type="predicted"/>
<name>A0A3A1YDS7_9FLAO</name>
<dbReference type="EMBL" id="NSDI01000013">
    <property type="protein sequence ID" value="RIY35350.1"/>
    <property type="molecule type" value="Genomic_DNA"/>
</dbReference>
<dbReference type="Proteomes" id="UP000265497">
    <property type="component" value="Unassembled WGS sequence"/>
</dbReference>
<protein>
    <submittedName>
        <fullName evidence="1">Uncharacterized protein</fullName>
    </submittedName>
</protein>
<dbReference type="AlphaFoldDB" id="A0A3A1YDS7"/>
<gene>
    <name evidence="1" type="ORF">CKY20_10835</name>
</gene>
<evidence type="ECO:0000313" key="2">
    <source>
        <dbReference type="Proteomes" id="UP000265497"/>
    </source>
</evidence>
<accession>A0A3A1YDS7</accession>
<organism evidence="1 2">
    <name type="scientific">Capnocytophaga canis</name>
    <dbReference type="NCBI Taxonomy" id="1848903"/>
    <lineage>
        <taxon>Bacteria</taxon>
        <taxon>Pseudomonadati</taxon>
        <taxon>Bacteroidota</taxon>
        <taxon>Flavobacteriia</taxon>
        <taxon>Flavobacteriales</taxon>
        <taxon>Flavobacteriaceae</taxon>
        <taxon>Capnocytophaga</taxon>
    </lineage>
</organism>
<evidence type="ECO:0000313" key="1">
    <source>
        <dbReference type="EMBL" id="RIY35350.1"/>
    </source>
</evidence>
<sequence>MKIAVIKSSVLLLLTGCKYNQINNENKVTQPVFERNVIFDDYKQIQVWLDWEGHKLDSVLFFNVWFKNITNKKITFKTNLVATNIPFLLIYNKNRNKINFNIVHQFNTIFLDSMLLKVDKKNDIYIDEYYFVQYPKNQKEEVYEIKLVQKLDTIFIER</sequence>
<dbReference type="RefSeq" id="WP_119653097.1">
    <property type="nucleotide sequence ID" value="NZ_NSDI01000013.1"/>
</dbReference>
<comment type="caution">
    <text evidence="1">The sequence shown here is derived from an EMBL/GenBank/DDBJ whole genome shotgun (WGS) entry which is preliminary data.</text>
</comment>
<reference evidence="1 2" key="1">
    <citation type="submission" date="2017-08" db="EMBL/GenBank/DDBJ databases">
        <title>Capnocytophaga canis 17-158 assembly.</title>
        <authorList>
            <person name="Gulvik C.A."/>
        </authorList>
    </citation>
    <scope>NUCLEOTIDE SEQUENCE [LARGE SCALE GENOMIC DNA]</scope>
    <source>
        <strain evidence="1 2">17-158</strain>
    </source>
</reference>